<feature type="transmembrane region" description="Helical" evidence="1">
    <location>
        <begin position="136"/>
        <end position="157"/>
    </location>
</feature>
<keyword evidence="1" id="KW-1133">Transmembrane helix</keyword>
<evidence type="ECO:0000313" key="2">
    <source>
        <dbReference type="EMBL" id="ACL76864.1"/>
    </source>
</evidence>
<feature type="transmembrane region" description="Helical" evidence="1">
    <location>
        <begin position="20"/>
        <end position="46"/>
    </location>
</feature>
<feature type="transmembrane region" description="Helical" evidence="1">
    <location>
        <begin position="83"/>
        <end position="100"/>
    </location>
</feature>
<evidence type="ECO:0008006" key="4">
    <source>
        <dbReference type="Google" id="ProtNLM"/>
    </source>
</evidence>
<reference evidence="2 3" key="1">
    <citation type="submission" date="2009-01" db="EMBL/GenBank/DDBJ databases">
        <title>Complete sequence of Clostridium cellulolyticum H10.</title>
        <authorList>
            <consortium name="US DOE Joint Genome Institute"/>
            <person name="Lucas S."/>
            <person name="Copeland A."/>
            <person name="Lapidus A."/>
            <person name="Glavina del Rio T."/>
            <person name="Dalin E."/>
            <person name="Tice H."/>
            <person name="Bruce D."/>
            <person name="Goodwin L."/>
            <person name="Pitluck S."/>
            <person name="Chertkov O."/>
            <person name="Saunders E."/>
            <person name="Brettin T."/>
            <person name="Detter J.C."/>
            <person name="Han C."/>
            <person name="Larimer F."/>
            <person name="Land M."/>
            <person name="Hauser L."/>
            <person name="Kyrpides N."/>
            <person name="Ivanova N."/>
            <person name="Zhou J."/>
            <person name="Richardson P."/>
        </authorList>
    </citation>
    <scope>NUCLEOTIDE SEQUENCE [LARGE SCALE GENOMIC DNA]</scope>
    <source>
        <strain evidence="3">ATCC 35319 / DSM 5812 / JCM 6584 / H10</strain>
    </source>
</reference>
<dbReference type="AlphaFoldDB" id="B8I699"/>
<evidence type="ECO:0000256" key="1">
    <source>
        <dbReference type="SAM" id="Phobius"/>
    </source>
</evidence>
<dbReference type="HOGENOM" id="CLU_656738_0_0_9"/>
<dbReference type="EMBL" id="CP001348">
    <property type="protein sequence ID" value="ACL76864.1"/>
    <property type="molecule type" value="Genomic_DNA"/>
</dbReference>
<keyword evidence="1" id="KW-0472">Membrane</keyword>
<keyword evidence="1" id="KW-0812">Transmembrane</keyword>
<feature type="transmembrane region" description="Helical" evidence="1">
    <location>
        <begin position="58"/>
        <end position="77"/>
    </location>
</feature>
<dbReference type="STRING" id="394503.Ccel_2536"/>
<sequence>MSKLFLLTNVFQGLAWMPVNFFIMQLVLPASTAVVLSFLMVVLTFLAPLLCQFNIKAYLYNTVSLAVSIFIGVASGGTVVGRFIVTVLCMVALVITWYCLKEENDFSMQTAILTLIINIIYGVINRVADMSDSVRYGNAAICISVISSVVLLIVRQVDTSRSFGKTNMDISRTQRRNNRIFGGVMILVLILMGTLGRISEIYKFVLRLIGKTFNLLGMLLSPGATQAEEKPMQQFQFPGVKASSGLFDEILKVVLDVLAVILIAGFTIYFVYGITKLIIQLVRNIARWLGNREASAVIVSENGLIDEKQSLYGKNLKNITGRFLNRARNIFSREVPYNKLPDGKAKVRRLFRNFVNKSVRMGVPVKNSSTAEEISKGSSAAAPLDTEVNNLMAKSYNAARYGDMEPLPGELKILEEKLNN</sequence>
<dbReference type="eggNOG" id="ENOG502ZESV">
    <property type="taxonomic scope" value="Bacteria"/>
</dbReference>
<keyword evidence="3" id="KW-1185">Reference proteome</keyword>
<evidence type="ECO:0000313" key="3">
    <source>
        <dbReference type="Proteomes" id="UP000001349"/>
    </source>
</evidence>
<gene>
    <name evidence="2" type="ordered locus">Ccel_2536</name>
</gene>
<dbReference type="Proteomes" id="UP000001349">
    <property type="component" value="Chromosome"/>
</dbReference>
<protein>
    <recommendedName>
        <fullName evidence="4">DUF4129 domain-containing protein</fullName>
    </recommendedName>
</protein>
<feature type="transmembrane region" description="Helical" evidence="1">
    <location>
        <begin position="257"/>
        <end position="279"/>
    </location>
</feature>
<dbReference type="OrthoDB" id="1737885at2"/>
<name>B8I699_RUMCH</name>
<dbReference type="RefSeq" id="WP_015925953.1">
    <property type="nucleotide sequence ID" value="NC_011898.1"/>
</dbReference>
<feature type="transmembrane region" description="Helical" evidence="1">
    <location>
        <begin position="107"/>
        <end position="124"/>
    </location>
</feature>
<proteinExistence type="predicted"/>
<feature type="transmembrane region" description="Helical" evidence="1">
    <location>
        <begin position="178"/>
        <end position="198"/>
    </location>
</feature>
<dbReference type="KEGG" id="cce:Ccel_2536"/>
<organism evidence="2 3">
    <name type="scientific">Ruminiclostridium cellulolyticum (strain ATCC 35319 / DSM 5812 / JCM 6584 / H10)</name>
    <name type="common">Clostridium cellulolyticum</name>
    <dbReference type="NCBI Taxonomy" id="394503"/>
    <lineage>
        <taxon>Bacteria</taxon>
        <taxon>Bacillati</taxon>
        <taxon>Bacillota</taxon>
        <taxon>Clostridia</taxon>
        <taxon>Eubacteriales</taxon>
        <taxon>Oscillospiraceae</taxon>
        <taxon>Ruminiclostridium</taxon>
    </lineage>
</organism>
<accession>B8I699</accession>